<protein>
    <submittedName>
        <fullName evidence="1">Gcsh protein</fullName>
    </submittedName>
</protein>
<dbReference type="AlphaFoldDB" id="A0A812G9X4"/>
<comment type="caution">
    <text evidence="1">The sequence shown here is derived from an EMBL/GenBank/DDBJ whole genome shotgun (WGS) entry which is preliminary data.</text>
</comment>
<accession>A0A812G9X4</accession>
<evidence type="ECO:0000313" key="1">
    <source>
        <dbReference type="EMBL" id="CAE6917185.1"/>
    </source>
</evidence>
<dbReference type="EMBL" id="CAJNDS010000014">
    <property type="protein sequence ID" value="CAE6917185.1"/>
    <property type="molecule type" value="Genomic_DNA"/>
</dbReference>
<evidence type="ECO:0000313" key="2">
    <source>
        <dbReference type="Proteomes" id="UP000604046"/>
    </source>
</evidence>
<sequence length="208" mass="22293">MEHLALMEQMIGPLSAGLASSLSVSNFCKQRIPVACLCRCQWLKLAASSSPAASSCAPMAPLTALVLGAILSQARAWECPTGFAGPEQCLGKENTGKCDLQKPTAVDVDTSSTLTCQSPDTKLVEFENDWGLGSGSYYKGCGLQHAGLEDSCCNCWPLAQATEVSVGSEASETKSQCFPCHNSCCKWWWLCIFERCLFEGDDCSHAQC</sequence>
<dbReference type="Proteomes" id="UP000604046">
    <property type="component" value="Unassembled WGS sequence"/>
</dbReference>
<dbReference type="OrthoDB" id="10417675at2759"/>
<gene>
    <name evidence="1" type="primary">Gcsh</name>
    <name evidence="1" type="ORF">SNAT2548_LOCUS336</name>
</gene>
<reference evidence="1" key="1">
    <citation type="submission" date="2021-02" db="EMBL/GenBank/DDBJ databases">
        <authorList>
            <person name="Dougan E. K."/>
            <person name="Rhodes N."/>
            <person name="Thang M."/>
            <person name="Chan C."/>
        </authorList>
    </citation>
    <scope>NUCLEOTIDE SEQUENCE</scope>
</reference>
<proteinExistence type="predicted"/>
<keyword evidence="2" id="KW-1185">Reference proteome</keyword>
<organism evidence="1 2">
    <name type="scientific">Symbiodinium natans</name>
    <dbReference type="NCBI Taxonomy" id="878477"/>
    <lineage>
        <taxon>Eukaryota</taxon>
        <taxon>Sar</taxon>
        <taxon>Alveolata</taxon>
        <taxon>Dinophyceae</taxon>
        <taxon>Suessiales</taxon>
        <taxon>Symbiodiniaceae</taxon>
        <taxon>Symbiodinium</taxon>
    </lineage>
</organism>
<name>A0A812G9X4_9DINO</name>